<protein>
    <submittedName>
        <fullName evidence="1">Uncharacterized protein</fullName>
    </submittedName>
</protein>
<proteinExistence type="predicted"/>
<keyword evidence="2" id="KW-1185">Reference proteome</keyword>
<accession>A0ACB9J3Q1</accession>
<sequence>MEMEYFRTESRSRSVETLLGDGGDGVDWSEGDNGLSSTTKICNLVIFEEDEVEGDNKPSWVTYWRVIQPPSEKTNRVGSLEKANRGGRFLAEPKRKGDMRRSVLGGDLEWK</sequence>
<dbReference type="Proteomes" id="UP001056120">
    <property type="component" value="Linkage Group LG05"/>
</dbReference>
<reference evidence="1 2" key="2">
    <citation type="journal article" date="2022" name="Mol. Ecol. Resour.">
        <title>The genomes of chicory, endive, great burdock and yacon provide insights into Asteraceae paleo-polyploidization history and plant inulin production.</title>
        <authorList>
            <person name="Fan W."/>
            <person name="Wang S."/>
            <person name="Wang H."/>
            <person name="Wang A."/>
            <person name="Jiang F."/>
            <person name="Liu H."/>
            <person name="Zhao H."/>
            <person name="Xu D."/>
            <person name="Zhang Y."/>
        </authorList>
    </citation>
    <scope>NUCLEOTIDE SEQUENCE [LARGE SCALE GENOMIC DNA]</scope>
    <source>
        <strain evidence="2">cv. Yunnan</strain>
        <tissue evidence="1">Leaves</tissue>
    </source>
</reference>
<gene>
    <name evidence="1" type="ORF">L1987_14386</name>
</gene>
<dbReference type="EMBL" id="CM042022">
    <property type="protein sequence ID" value="KAI3814742.1"/>
    <property type="molecule type" value="Genomic_DNA"/>
</dbReference>
<organism evidence="1 2">
    <name type="scientific">Smallanthus sonchifolius</name>
    <dbReference type="NCBI Taxonomy" id="185202"/>
    <lineage>
        <taxon>Eukaryota</taxon>
        <taxon>Viridiplantae</taxon>
        <taxon>Streptophyta</taxon>
        <taxon>Embryophyta</taxon>
        <taxon>Tracheophyta</taxon>
        <taxon>Spermatophyta</taxon>
        <taxon>Magnoliopsida</taxon>
        <taxon>eudicotyledons</taxon>
        <taxon>Gunneridae</taxon>
        <taxon>Pentapetalae</taxon>
        <taxon>asterids</taxon>
        <taxon>campanulids</taxon>
        <taxon>Asterales</taxon>
        <taxon>Asteraceae</taxon>
        <taxon>Asteroideae</taxon>
        <taxon>Heliantheae alliance</taxon>
        <taxon>Millerieae</taxon>
        <taxon>Smallanthus</taxon>
    </lineage>
</organism>
<evidence type="ECO:0000313" key="2">
    <source>
        <dbReference type="Proteomes" id="UP001056120"/>
    </source>
</evidence>
<evidence type="ECO:0000313" key="1">
    <source>
        <dbReference type="EMBL" id="KAI3814742.1"/>
    </source>
</evidence>
<comment type="caution">
    <text evidence="1">The sequence shown here is derived from an EMBL/GenBank/DDBJ whole genome shotgun (WGS) entry which is preliminary data.</text>
</comment>
<reference evidence="2" key="1">
    <citation type="journal article" date="2022" name="Mol. Ecol. Resour.">
        <title>The genomes of chicory, endive, great burdock and yacon provide insights into Asteraceae palaeo-polyploidization history and plant inulin production.</title>
        <authorList>
            <person name="Fan W."/>
            <person name="Wang S."/>
            <person name="Wang H."/>
            <person name="Wang A."/>
            <person name="Jiang F."/>
            <person name="Liu H."/>
            <person name="Zhao H."/>
            <person name="Xu D."/>
            <person name="Zhang Y."/>
        </authorList>
    </citation>
    <scope>NUCLEOTIDE SEQUENCE [LARGE SCALE GENOMIC DNA]</scope>
    <source>
        <strain evidence="2">cv. Yunnan</strain>
    </source>
</reference>
<name>A0ACB9J3Q1_9ASTR</name>